<reference evidence="11" key="1">
    <citation type="submission" date="2019-08" db="EMBL/GenBank/DDBJ databases">
        <title>Reference gene set and small RNA set construction with multiple tissues from Davidia involucrata Baill.</title>
        <authorList>
            <person name="Yang H."/>
            <person name="Zhou C."/>
            <person name="Li G."/>
            <person name="Wang J."/>
            <person name="Gao P."/>
            <person name="Wang M."/>
            <person name="Wang R."/>
            <person name="Zhao Y."/>
        </authorList>
    </citation>
    <scope>NUCLEOTIDE SEQUENCE</scope>
    <source>
        <tissue evidence="11">Mixed with DoveR01_LX</tissue>
    </source>
</reference>
<dbReference type="FunFam" id="1.20.5.170:FF:000019">
    <property type="entry name" value="BZIP family transcription factor"/>
    <property type="match status" value="1"/>
</dbReference>
<evidence type="ECO:0000259" key="9">
    <source>
        <dbReference type="PROSITE" id="PS50217"/>
    </source>
</evidence>
<dbReference type="PROSITE" id="PS00036">
    <property type="entry name" value="BZIP_BASIC"/>
    <property type="match status" value="1"/>
</dbReference>
<dbReference type="PROSITE" id="PS51806">
    <property type="entry name" value="DOG1"/>
    <property type="match status" value="1"/>
</dbReference>
<dbReference type="InterPro" id="IPR046347">
    <property type="entry name" value="bZIP_sf"/>
</dbReference>
<keyword evidence="3" id="KW-0805">Transcription regulation</keyword>
<dbReference type="GO" id="GO:0006351">
    <property type="term" value="P:DNA-templated transcription"/>
    <property type="evidence" value="ECO:0007669"/>
    <property type="project" value="InterPro"/>
</dbReference>
<keyword evidence="7" id="KW-0539">Nucleus</keyword>
<protein>
    <submittedName>
        <fullName evidence="11">Putative transcription factor TGA4</fullName>
    </submittedName>
</protein>
<keyword evidence="8" id="KW-0175">Coiled coil</keyword>
<evidence type="ECO:0000256" key="3">
    <source>
        <dbReference type="ARBA" id="ARBA00023015"/>
    </source>
</evidence>
<evidence type="ECO:0000256" key="5">
    <source>
        <dbReference type="ARBA" id="ARBA00023159"/>
    </source>
</evidence>
<dbReference type="SUPFAM" id="SSF57959">
    <property type="entry name" value="Leucine zipper domain"/>
    <property type="match status" value="1"/>
</dbReference>
<organism evidence="11">
    <name type="scientific">Davidia involucrata</name>
    <name type="common">Dove tree</name>
    <dbReference type="NCBI Taxonomy" id="16924"/>
    <lineage>
        <taxon>Eukaryota</taxon>
        <taxon>Viridiplantae</taxon>
        <taxon>Streptophyta</taxon>
        <taxon>Embryophyta</taxon>
        <taxon>Tracheophyta</taxon>
        <taxon>Spermatophyta</taxon>
        <taxon>Magnoliopsida</taxon>
        <taxon>eudicotyledons</taxon>
        <taxon>Gunneridae</taxon>
        <taxon>Pentapetalae</taxon>
        <taxon>asterids</taxon>
        <taxon>Cornales</taxon>
        <taxon>Nyssaceae</taxon>
        <taxon>Davidia</taxon>
    </lineage>
</organism>
<evidence type="ECO:0000256" key="8">
    <source>
        <dbReference type="SAM" id="Coils"/>
    </source>
</evidence>
<dbReference type="InterPro" id="IPR004827">
    <property type="entry name" value="bZIP"/>
</dbReference>
<name>A0A5B7A2P4_DAVIN</name>
<dbReference type="GO" id="GO:0003700">
    <property type="term" value="F:DNA-binding transcription factor activity"/>
    <property type="evidence" value="ECO:0007669"/>
    <property type="project" value="InterPro"/>
</dbReference>
<evidence type="ECO:0000256" key="7">
    <source>
        <dbReference type="ARBA" id="ARBA00023242"/>
    </source>
</evidence>
<dbReference type="SMART" id="SM00338">
    <property type="entry name" value="BRLZ"/>
    <property type="match status" value="1"/>
</dbReference>
<dbReference type="AlphaFoldDB" id="A0A5B7A2P4"/>
<dbReference type="Pfam" id="PF14144">
    <property type="entry name" value="DOG1"/>
    <property type="match status" value="1"/>
</dbReference>
<feature type="coiled-coil region" evidence="8">
    <location>
        <begin position="72"/>
        <end position="99"/>
    </location>
</feature>
<sequence>MSSPSTQFATSRSMGIYDPLNQISMWEDSFKGDISPNTGASTVVQVDTRLDNKVQRRLAQNREAARKSRLRKKVYVQQLETSRLKLAQLEQELERARQPGMYIGAALDTGHFGLSGSVNSGIAAFEMEYGHWIEEQHRKTCELRNVLQAHISDIELRMLVESGLNHYYDLFRMKAVAARADVFYLMSGIWRTSVERFFLWIGGFRPSELVNVLMPQLEPLTDQQLMGVCNLRLSSQQAEDALSQGMEKLQQTLAQSVTADPIDAGSYSSQMASGLEILEALESFVNQADHLRQQTLQQMACILTTRQAARGLLALGEFCQRLRALSSLWAARPREPA</sequence>
<evidence type="ECO:0000256" key="2">
    <source>
        <dbReference type="ARBA" id="ARBA00007163"/>
    </source>
</evidence>
<dbReference type="PANTHER" id="PTHR45693:SF7">
    <property type="entry name" value="TRANSCRIPTION FACTOR TGA7"/>
    <property type="match status" value="1"/>
</dbReference>
<dbReference type="GO" id="GO:0043565">
    <property type="term" value="F:sequence-specific DNA binding"/>
    <property type="evidence" value="ECO:0007669"/>
    <property type="project" value="InterPro"/>
</dbReference>
<dbReference type="GO" id="GO:0005634">
    <property type="term" value="C:nucleus"/>
    <property type="evidence" value="ECO:0007669"/>
    <property type="project" value="UniProtKB-SubCell"/>
</dbReference>
<evidence type="ECO:0000256" key="6">
    <source>
        <dbReference type="ARBA" id="ARBA00023163"/>
    </source>
</evidence>
<feature type="domain" description="BZIP" evidence="9">
    <location>
        <begin position="51"/>
        <end position="95"/>
    </location>
</feature>
<evidence type="ECO:0000256" key="4">
    <source>
        <dbReference type="ARBA" id="ARBA00023125"/>
    </source>
</evidence>
<keyword evidence="6" id="KW-0804">Transcription</keyword>
<keyword evidence="4" id="KW-0238">DNA-binding</keyword>
<evidence type="ECO:0000259" key="10">
    <source>
        <dbReference type="PROSITE" id="PS51806"/>
    </source>
</evidence>
<feature type="domain" description="DOG1" evidence="10">
    <location>
        <begin position="122"/>
        <end position="332"/>
    </location>
</feature>
<dbReference type="Pfam" id="PF00170">
    <property type="entry name" value="bZIP_1"/>
    <property type="match status" value="1"/>
</dbReference>
<comment type="similarity">
    <text evidence="2">Belongs to the bZIP family.</text>
</comment>
<dbReference type="PROSITE" id="PS50217">
    <property type="entry name" value="BZIP"/>
    <property type="match status" value="1"/>
</dbReference>
<dbReference type="Gene3D" id="1.20.5.170">
    <property type="match status" value="1"/>
</dbReference>
<evidence type="ECO:0000313" key="11">
    <source>
        <dbReference type="EMBL" id="MPA51070.1"/>
    </source>
</evidence>
<dbReference type="InterPro" id="IPR025422">
    <property type="entry name" value="TGA_domain"/>
</dbReference>
<dbReference type="PANTHER" id="PTHR45693">
    <property type="entry name" value="TRANSCRIPTION FACTOR TGA9"/>
    <property type="match status" value="1"/>
</dbReference>
<accession>A0A5B7A2P4</accession>
<dbReference type="EMBL" id="GHES01020511">
    <property type="protein sequence ID" value="MPA51070.1"/>
    <property type="molecule type" value="Transcribed_RNA"/>
</dbReference>
<gene>
    <name evidence="11" type="ORF">Din_020511</name>
</gene>
<evidence type="ECO:0000256" key="1">
    <source>
        <dbReference type="ARBA" id="ARBA00004123"/>
    </source>
</evidence>
<proteinExistence type="inferred from homology"/>
<keyword evidence="5" id="KW-0010">Activator</keyword>
<comment type="subcellular location">
    <subcellularLocation>
        <location evidence="1">Nucleus</location>
    </subcellularLocation>
</comment>